<reference evidence="8" key="1">
    <citation type="submission" date="2022-03" db="EMBL/GenBank/DDBJ databases">
        <title>Draft genome sequence of Aduncisulcus paluster, a free-living microaerophilic Fornicata.</title>
        <authorList>
            <person name="Yuyama I."/>
            <person name="Kume K."/>
            <person name="Tamura T."/>
            <person name="Inagaki Y."/>
            <person name="Hashimoto T."/>
        </authorList>
    </citation>
    <scope>NUCLEOTIDE SEQUENCE</scope>
    <source>
        <strain evidence="8">NY0171</strain>
    </source>
</reference>
<evidence type="ECO:0000313" key="8">
    <source>
        <dbReference type="EMBL" id="GKT36829.1"/>
    </source>
</evidence>
<dbReference type="PROSITE" id="PS50014">
    <property type="entry name" value="BROMODOMAIN_2"/>
    <property type="match status" value="1"/>
</dbReference>
<evidence type="ECO:0000313" key="9">
    <source>
        <dbReference type="Proteomes" id="UP001057375"/>
    </source>
</evidence>
<dbReference type="InterPro" id="IPR001487">
    <property type="entry name" value="Bromodomain"/>
</dbReference>
<dbReference type="Pfam" id="PF00439">
    <property type="entry name" value="Bromodomain"/>
    <property type="match status" value="1"/>
</dbReference>
<dbReference type="Gene3D" id="1.20.920.10">
    <property type="entry name" value="Bromodomain-like"/>
    <property type="match status" value="1"/>
</dbReference>
<evidence type="ECO:0000256" key="4">
    <source>
        <dbReference type="PROSITE-ProRule" id="PRU00035"/>
    </source>
</evidence>
<dbReference type="PANTHER" id="PTHR45915:SF2">
    <property type="entry name" value="TOUTATIS, ISOFORM E"/>
    <property type="match status" value="1"/>
</dbReference>
<dbReference type="Proteomes" id="UP001057375">
    <property type="component" value="Unassembled WGS sequence"/>
</dbReference>
<feature type="region of interest" description="Disordered" evidence="6">
    <location>
        <begin position="379"/>
        <end position="406"/>
    </location>
</feature>
<keyword evidence="9" id="KW-1185">Reference proteome</keyword>
<dbReference type="InterPro" id="IPR036427">
    <property type="entry name" value="Bromodomain-like_sf"/>
</dbReference>
<sequence length="406" mass="46084">MSSIDLKRTCNELIEAAFSLDSYKLFYQPVDVQAFPTYLKAIKHPMDLMTIKNKLKEDKYFTFDEVMSDIRLISTNAQKFNDARSEIYSYSIKFEKGMNYKYKEMKMAIRNLRSDQEEKELLQKKKSKAIAREKKKIDQIISTLENKKKRKADSERSRQKAIPKIIVVPASCCDQYPLQKQHEQRRREEEEEEQRIEQMQQQRRRRRGRPPRRESSSTGPSHATTTSTSSSSLASSRSMLTRVYNLPAPLPSTHPSLTLSHSSSATALSSLAMGSNGSQGLTSFQSQPGTVQFSVSTSSTRPKKYIKSGLYKYLSTRDSAHTKRCLKNNKVIPFSILKKTGMEALKVAATAILGEGIVWRVREKNGEVYEFVSGTTVGAPDKVHPPSAIKEPGSSFHSSREGYRHS</sequence>
<name>A0ABQ5KWM3_9EUKA</name>
<evidence type="ECO:0000256" key="1">
    <source>
        <dbReference type="ARBA" id="ARBA00004123"/>
    </source>
</evidence>
<feature type="non-terminal residue" evidence="8">
    <location>
        <position position="406"/>
    </location>
</feature>
<dbReference type="SMART" id="SM00297">
    <property type="entry name" value="BROMO"/>
    <property type="match status" value="1"/>
</dbReference>
<evidence type="ECO:0000256" key="3">
    <source>
        <dbReference type="ARBA" id="ARBA00023242"/>
    </source>
</evidence>
<evidence type="ECO:0000259" key="7">
    <source>
        <dbReference type="PROSITE" id="PS50014"/>
    </source>
</evidence>
<feature type="compositionally biased region" description="Low complexity" evidence="6">
    <location>
        <begin position="216"/>
        <end position="236"/>
    </location>
</feature>
<proteinExistence type="predicted"/>
<keyword evidence="2 4" id="KW-0103">Bromodomain</keyword>
<feature type="coiled-coil region" evidence="5">
    <location>
        <begin position="105"/>
        <end position="150"/>
    </location>
</feature>
<evidence type="ECO:0000256" key="5">
    <source>
        <dbReference type="SAM" id="Coils"/>
    </source>
</evidence>
<gene>
    <name evidence="8" type="ORF">ADUPG1_009726</name>
</gene>
<keyword evidence="5" id="KW-0175">Coiled coil</keyword>
<organism evidence="8 9">
    <name type="scientific">Aduncisulcus paluster</name>
    <dbReference type="NCBI Taxonomy" id="2918883"/>
    <lineage>
        <taxon>Eukaryota</taxon>
        <taxon>Metamonada</taxon>
        <taxon>Carpediemonas-like organisms</taxon>
        <taxon>Aduncisulcus</taxon>
    </lineage>
</organism>
<evidence type="ECO:0000256" key="6">
    <source>
        <dbReference type="SAM" id="MobiDB-lite"/>
    </source>
</evidence>
<dbReference type="PRINTS" id="PR00503">
    <property type="entry name" value="BROMODOMAIN"/>
</dbReference>
<dbReference type="PANTHER" id="PTHR45915">
    <property type="entry name" value="TRANSCRIPTION INTERMEDIARY FACTOR"/>
    <property type="match status" value="1"/>
</dbReference>
<keyword evidence="3" id="KW-0539">Nucleus</keyword>
<dbReference type="EMBL" id="BQXS01011313">
    <property type="protein sequence ID" value="GKT36829.1"/>
    <property type="molecule type" value="Genomic_DNA"/>
</dbReference>
<evidence type="ECO:0000256" key="2">
    <source>
        <dbReference type="ARBA" id="ARBA00023117"/>
    </source>
</evidence>
<protein>
    <recommendedName>
        <fullName evidence="7">Bromo domain-containing protein</fullName>
    </recommendedName>
</protein>
<comment type="subcellular location">
    <subcellularLocation>
        <location evidence="1">Nucleus</location>
    </subcellularLocation>
</comment>
<accession>A0ABQ5KWM3</accession>
<dbReference type="CDD" id="cd04369">
    <property type="entry name" value="Bromodomain"/>
    <property type="match status" value="1"/>
</dbReference>
<dbReference type="SUPFAM" id="SSF47370">
    <property type="entry name" value="Bromodomain"/>
    <property type="match status" value="1"/>
</dbReference>
<feature type="domain" description="Bromo" evidence="7">
    <location>
        <begin position="26"/>
        <end position="88"/>
    </location>
</feature>
<feature type="region of interest" description="Disordered" evidence="6">
    <location>
        <begin position="177"/>
        <end position="236"/>
    </location>
</feature>
<comment type="caution">
    <text evidence="8">The sequence shown here is derived from an EMBL/GenBank/DDBJ whole genome shotgun (WGS) entry which is preliminary data.</text>
</comment>